<gene>
    <name evidence="2" type="ORF">EJB05_50651</name>
</gene>
<organism evidence="2 3">
    <name type="scientific">Eragrostis curvula</name>
    <name type="common">weeping love grass</name>
    <dbReference type="NCBI Taxonomy" id="38414"/>
    <lineage>
        <taxon>Eukaryota</taxon>
        <taxon>Viridiplantae</taxon>
        <taxon>Streptophyta</taxon>
        <taxon>Embryophyta</taxon>
        <taxon>Tracheophyta</taxon>
        <taxon>Spermatophyta</taxon>
        <taxon>Magnoliopsida</taxon>
        <taxon>Liliopsida</taxon>
        <taxon>Poales</taxon>
        <taxon>Poaceae</taxon>
        <taxon>PACMAD clade</taxon>
        <taxon>Chloridoideae</taxon>
        <taxon>Eragrostideae</taxon>
        <taxon>Eragrostidinae</taxon>
        <taxon>Eragrostis</taxon>
    </lineage>
</organism>
<keyword evidence="3" id="KW-1185">Reference proteome</keyword>
<dbReference type="EMBL" id="RWGY01000140">
    <property type="protein sequence ID" value="TVU03803.1"/>
    <property type="molecule type" value="Genomic_DNA"/>
</dbReference>
<protein>
    <submittedName>
        <fullName evidence="2">Uncharacterized protein</fullName>
    </submittedName>
</protein>
<evidence type="ECO:0000313" key="2">
    <source>
        <dbReference type="EMBL" id="TVU03803.1"/>
    </source>
</evidence>
<accession>A0A5J9SXT7</accession>
<name>A0A5J9SXT7_9POAL</name>
<evidence type="ECO:0000313" key="3">
    <source>
        <dbReference type="Proteomes" id="UP000324897"/>
    </source>
</evidence>
<evidence type="ECO:0000256" key="1">
    <source>
        <dbReference type="SAM" id="MobiDB-lite"/>
    </source>
</evidence>
<reference evidence="2 3" key="1">
    <citation type="journal article" date="2019" name="Sci. Rep.">
        <title>A high-quality genome of Eragrostis curvula grass provides insights into Poaceae evolution and supports new strategies to enhance forage quality.</title>
        <authorList>
            <person name="Carballo J."/>
            <person name="Santos B.A.C.M."/>
            <person name="Zappacosta D."/>
            <person name="Garbus I."/>
            <person name="Selva J.P."/>
            <person name="Gallo C.A."/>
            <person name="Diaz A."/>
            <person name="Albertini E."/>
            <person name="Caccamo M."/>
            <person name="Echenique V."/>
        </authorList>
    </citation>
    <scope>NUCLEOTIDE SEQUENCE [LARGE SCALE GENOMIC DNA]</scope>
    <source>
        <strain evidence="3">cv. Victoria</strain>
        <tissue evidence="2">Leaf</tissue>
    </source>
</reference>
<feature type="region of interest" description="Disordered" evidence="1">
    <location>
        <begin position="122"/>
        <end position="150"/>
    </location>
</feature>
<proteinExistence type="predicted"/>
<feature type="compositionally biased region" description="Polar residues" evidence="1">
    <location>
        <begin position="124"/>
        <end position="138"/>
    </location>
</feature>
<dbReference type="AlphaFoldDB" id="A0A5J9SXT7"/>
<dbReference type="Gramene" id="TVU03803">
    <property type="protein sequence ID" value="TVU03803"/>
    <property type="gene ID" value="EJB05_50651"/>
</dbReference>
<sequence>MCVCPLICAATPNYDEPIGISSNSFSTPQQLTFVLKAKSIMQYVLPQTYLCDYIWRRIPRMSQLERVASSDAVTARLAQRRLPASSDPNKTVISFVGPDADLAAESTALSFEHWQRPHRAAWGCTSSPGTATPSQSRPSRIRGSARTAAR</sequence>
<dbReference type="Proteomes" id="UP000324897">
    <property type="component" value="Unassembled WGS sequence"/>
</dbReference>
<comment type="caution">
    <text evidence="2">The sequence shown here is derived from an EMBL/GenBank/DDBJ whole genome shotgun (WGS) entry which is preliminary data.</text>
</comment>